<accession>A0AAD7DPT8</accession>
<keyword evidence="7" id="KW-1185">Reference proteome</keyword>
<dbReference type="InterPro" id="IPR009071">
    <property type="entry name" value="HMG_box_dom"/>
</dbReference>
<evidence type="ECO:0000256" key="2">
    <source>
        <dbReference type="ARBA" id="ARBA00023242"/>
    </source>
</evidence>
<proteinExistence type="predicted"/>
<dbReference type="InterPro" id="IPR051356">
    <property type="entry name" value="SOX/SOX-like_TF"/>
</dbReference>
<dbReference type="SUPFAM" id="SSF47095">
    <property type="entry name" value="HMG-box"/>
    <property type="match status" value="1"/>
</dbReference>
<evidence type="ECO:0000256" key="1">
    <source>
        <dbReference type="ARBA" id="ARBA00023125"/>
    </source>
</evidence>
<dbReference type="Gene3D" id="1.10.30.10">
    <property type="entry name" value="High mobility group box domain"/>
    <property type="match status" value="1"/>
</dbReference>
<keyword evidence="1 3" id="KW-0238">DNA-binding</keyword>
<evidence type="ECO:0000313" key="7">
    <source>
        <dbReference type="Proteomes" id="UP001221757"/>
    </source>
</evidence>
<reference evidence="6" key="1">
    <citation type="submission" date="2023-03" db="EMBL/GenBank/DDBJ databases">
        <title>Massive genome expansion in bonnet fungi (Mycena s.s.) driven by repeated elements and novel gene families across ecological guilds.</title>
        <authorList>
            <consortium name="Lawrence Berkeley National Laboratory"/>
            <person name="Harder C.B."/>
            <person name="Miyauchi S."/>
            <person name="Viragh M."/>
            <person name="Kuo A."/>
            <person name="Thoen E."/>
            <person name="Andreopoulos B."/>
            <person name="Lu D."/>
            <person name="Skrede I."/>
            <person name="Drula E."/>
            <person name="Henrissat B."/>
            <person name="Morin E."/>
            <person name="Kohler A."/>
            <person name="Barry K."/>
            <person name="LaButti K."/>
            <person name="Morin E."/>
            <person name="Salamov A."/>
            <person name="Lipzen A."/>
            <person name="Mereny Z."/>
            <person name="Hegedus B."/>
            <person name="Baldrian P."/>
            <person name="Stursova M."/>
            <person name="Weitz H."/>
            <person name="Taylor A."/>
            <person name="Grigoriev I.V."/>
            <person name="Nagy L.G."/>
            <person name="Martin F."/>
            <person name="Kauserud H."/>
        </authorList>
    </citation>
    <scope>NUCLEOTIDE SEQUENCE</scope>
    <source>
        <strain evidence="6">CBHHK067</strain>
    </source>
</reference>
<dbReference type="GO" id="GO:0005634">
    <property type="term" value="C:nucleus"/>
    <property type="evidence" value="ECO:0007669"/>
    <property type="project" value="UniProtKB-UniRule"/>
</dbReference>
<dbReference type="InterPro" id="IPR036910">
    <property type="entry name" value="HMG_box_dom_sf"/>
</dbReference>
<dbReference type="EMBL" id="JARKIE010000034">
    <property type="protein sequence ID" value="KAJ7696441.1"/>
    <property type="molecule type" value="Genomic_DNA"/>
</dbReference>
<feature type="DNA-binding region" description="HMG box" evidence="3">
    <location>
        <begin position="4"/>
        <end position="82"/>
    </location>
</feature>
<dbReference type="PROSITE" id="PS50118">
    <property type="entry name" value="HMG_BOX_2"/>
    <property type="match status" value="1"/>
</dbReference>
<dbReference type="GO" id="GO:0000978">
    <property type="term" value="F:RNA polymerase II cis-regulatory region sequence-specific DNA binding"/>
    <property type="evidence" value="ECO:0007669"/>
    <property type="project" value="TreeGrafter"/>
</dbReference>
<dbReference type="CDD" id="cd01389">
    <property type="entry name" value="HMG-box_ROX1-like"/>
    <property type="match status" value="1"/>
</dbReference>
<feature type="compositionally biased region" description="Basic and acidic residues" evidence="4">
    <location>
        <begin position="56"/>
        <end position="79"/>
    </location>
</feature>
<dbReference type="Pfam" id="PF00505">
    <property type="entry name" value="HMG_box"/>
    <property type="match status" value="1"/>
</dbReference>
<dbReference type="SMART" id="SM00398">
    <property type="entry name" value="HMG"/>
    <property type="match status" value="1"/>
</dbReference>
<sequence>PERIPRPKNAFIIFRTEFARLRLHNAQGSPRSRRGVPQPVGRTVSGKAADVWHSLPPEEKQRYQRLAELEKEQHARDHPTYQYRP</sequence>
<evidence type="ECO:0000313" key="6">
    <source>
        <dbReference type="EMBL" id="KAJ7696441.1"/>
    </source>
</evidence>
<name>A0AAD7DPT8_MYCRO</name>
<dbReference type="Proteomes" id="UP001221757">
    <property type="component" value="Unassembled WGS sequence"/>
</dbReference>
<feature type="region of interest" description="Disordered" evidence="4">
    <location>
        <begin position="24"/>
        <end position="85"/>
    </location>
</feature>
<dbReference type="AlphaFoldDB" id="A0AAD7DPT8"/>
<evidence type="ECO:0000259" key="5">
    <source>
        <dbReference type="PROSITE" id="PS50118"/>
    </source>
</evidence>
<dbReference type="PANTHER" id="PTHR45789:SF2">
    <property type="entry name" value="FI18025P1"/>
    <property type="match status" value="1"/>
</dbReference>
<dbReference type="GO" id="GO:0000981">
    <property type="term" value="F:DNA-binding transcription factor activity, RNA polymerase II-specific"/>
    <property type="evidence" value="ECO:0007669"/>
    <property type="project" value="TreeGrafter"/>
</dbReference>
<gene>
    <name evidence="6" type="ORF">B0H17DRAFT_884994</name>
</gene>
<evidence type="ECO:0000256" key="4">
    <source>
        <dbReference type="SAM" id="MobiDB-lite"/>
    </source>
</evidence>
<comment type="caution">
    <text evidence="6">The sequence shown here is derived from an EMBL/GenBank/DDBJ whole genome shotgun (WGS) entry which is preliminary data.</text>
</comment>
<evidence type="ECO:0000256" key="3">
    <source>
        <dbReference type="PROSITE-ProRule" id="PRU00267"/>
    </source>
</evidence>
<keyword evidence="2 3" id="KW-0539">Nucleus</keyword>
<feature type="non-terminal residue" evidence="6">
    <location>
        <position position="1"/>
    </location>
</feature>
<feature type="domain" description="HMG box" evidence="5">
    <location>
        <begin position="4"/>
        <end position="82"/>
    </location>
</feature>
<feature type="non-terminal residue" evidence="6">
    <location>
        <position position="85"/>
    </location>
</feature>
<dbReference type="PANTHER" id="PTHR45789">
    <property type="entry name" value="FI18025P1"/>
    <property type="match status" value="1"/>
</dbReference>
<protein>
    <recommendedName>
        <fullName evidence="5">HMG box domain-containing protein</fullName>
    </recommendedName>
</protein>
<organism evidence="6 7">
    <name type="scientific">Mycena rosella</name>
    <name type="common">Pink bonnet</name>
    <name type="synonym">Agaricus rosellus</name>
    <dbReference type="NCBI Taxonomy" id="1033263"/>
    <lineage>
        <taxon>Eukaryota</taxon>
        <taxon>Fungi</taxon>
        <taxon>Dikarya</taxon>
        <taxon>Basidiomycota</taxon>
        <taxon>Agaricomycotina</taxon>
        <taxon>Agaricomycetes</taxon>
        <taxon>Agaricomycetidae</taxon>
        <taxon>Agaricales</taxon>
        <taxon>Marasmiineae</taxon>
        <taxon>Mycenaceae</taxon>
        <taxon>Mycena</taxon>
    </lineage>
</organism>